<evidence type="ECO:0000313" key="10">
    <source>
        <dbReference type="Proteomes" id="UP000318538"/>
    </source>
</evidence>
<keyword evidence="1 4" id="KW-0349">Heme</keyword>
<keyword evidence="5" id="KW-0175">Coiled coil</keyword>
<dbReference type="Pfam" id="PF00754">
    <property type="entry name" value="F5_F8_type_C"/>
    <property type="match status" value="1"/>
</dbReference>
<dbReference type="GO" id="GO:0046872">
    <property type="term" value="F:metal ion binding"/>
    <property type="evidence" value="ECO:0007669"/>
    <property type="project" value="UniProtKB-KW"/>
</dbReference>
<dbReference type="SUPFAM" id="SSF48371">
    <property type="entry name" value="ARM repeat"/>
    <property type="match status" value="1"/>
</dbReference>
<feature type="chain" id="PRO_5021783378" evidence="6">
    <location>
        <begin position="23"/>
        <end position="1045"/>
    </location>
</feature>
<keyword evidence="3 4" id="KW-0408">Iron</keyword>
<dbReference type="InterPro" id="IPR016024">
    <property type="entry name" value="ARM-type_fold"/>
</dbReference>
<dbReference type="InterPro" id="IPR011989">
    <property type="entry name" value="ARM-like"/>
</dbReference>
<name>A0A517N4F1_9BACT</name>
<feature type="domain" description="Cytochrome c" evidence="8">
    <location>
        <begin position="598"/>
        <end position="693"/>
    </location>
</feature>
<keyword evidence="6" id="KW-0732">Signal</keyword>
<keyword evidence="10" id="KW-1185">Reference proteome</keyword>
<evidence type="ECO:0000313" key="9">
    <source>
        <dbReference type="EMBL" id="QDT02016.1"/>
    </source>
</evidence>
<proteinExistence type="predicted"/>
<dbReference type="InterPro" id="IPR013427">
    <property type="entry name" value="Haem-bd_dom_put"/>
</dbReference>
<feature type="domain" description="F5/8 type C" evidence="7">
    <location>
        <begin position="713"/>
        <end position="862"/>
    </location>
</feature>
<dbReference type="OrthoDB" id="230287at2"/>
<dbReference type="GO" id="GO:0009055">
    <property type="term" value="F:electron transfer activity"/>
    <property type="evidence" value="ECO:0007669"/>
    <property type="project" value="InterPro"/>
</dbReference>
<feature type="domain" description="Cytochrome c" evidence="8">
    <location>
        <begin position="892"/>
        <end position="1030"/>
    </location>
</feature>
<feature type="signal peptide" evidence="6">
    <location>
        <begin position="1"/>
        <end position="22"/>
    </location>
</feature>
<keyword evidence="2 4" id="KW-0479">Metal-binding</keyword>
<dbReference type="SUPFAM" id="SSF49785">
    <property type="entry name" value="Galactose-binding domain-like"/>
    <property type="match status" value="1"/>
</dbReference>
<dbReference type="Pfam" id="PF00034">
    <property type="entry name" value="Cytochrom_C"/>
    <property type="match status" value="1"/>
</dbReference>
<dbReference type="KEGG" id="rlc:K227x_03870"/>
<dbReference type="NCBIfam" id="TIGR02603">
    <property type="entry name" value="CxxCH_TIGR02603"/>
    <property type="match status" value="1"/>
</dbReference>
<dbReference type="PANTHER" id="PTHR33546">
    <property type="entry name" value="LARGE, MULTIFUNCTIONAL SECRETED PROTEIN-RELATED"/>
    <property type="match status" value="1"/>
</dbReference>
<accession>A0A517N4F1</accession>
<dbReference type="InterPro" id="IPR011041">
    <property type="entry name" value="Quinoprot_gluc/sorb_DH_b-prop"/>
</dbReference>
<dbReference type="Pfam" id="PF23500">
    <property type="entry name" value="DUF7133"/>
    <property type="match status" value="1"/>
</dbReference>
<dbReference type="InterPro" id="IPR055557">
    <property type="entry name" value="DUF7133"/>
</dbReference>
<dbReference type="GO" id="GO:0020037">
    <property type="term" value="F:heme binding"/>
    <property type="evidence" value="ECO:0007669"/>
    <property type="project" value="InterPro"/>
</dbReference>
<dbReference type="AlphaFoldDB" id="A0A517N4F1"/>
<evidence type="ECO:0000259" key="7">
    <source>
        <dbReference type="PROSITE" id="PS50022"/>
    </source>
</evidence>
<reference evidence="9 10" key="1">
    <citation type="submission" date="2019-02" db="EMBL/GenBank/DDBJ databases">
        <title>Deep-cultivation of Planctomycetes and their phenomic and genomic characterization uncovers novel biology.</title>
        <authorList>
            <person name="Wiegand S."/>
            <person name="Jogler M."/>
            <person name="Boedeker C."/>
            <person name="Pinto D."/>
            <person name="Vollmers J."/>
            <person name="Rivas-Marin E."/>
            <person name="Kohn T."/>
            <person name="Peeters S.H."/>
            <person name="Heuer A."/>
            <person name="Rast P."/>
            <person name="Oberbeckmann S."/>
            <person name="Bunk B."/>
            <person name="Jeske O."/>
            <person name="Meyerdierks A."/>
            <person name="Storesund J.E."/>
            <person name="Kallscheuer N."/>
            <person name="Luecker S."/>
            <person name="Lage O.M."/>
            <person name="Pohl T."/>
            <person name="Merkel B.J."/>
            <person name="Hornburger P."/>
            <person name="Mueller R.-W."/>
            <person name="Bruemmer F."/>
            <person name="Labrenz M."/>
            <person name="Spormann A.M."/>
            <person name="Op den Camp H."/>
            <person name="Overmann J."/>
            <person name="Amann R."/>
            <person name="Jetten M.S.M."/>
            <person name="Mascher T."/>
            <person name="Medema M.H."/>
            <person name="Devos D.P."/>
            <person name="Kaster A.-K."/>
            <person name="Ovreas L."/>
            <person name="Rohde M."/>
            <person name="Galperin M.Y."/>
            <person name="Jogler C."/>
        </authorList>
    </citation>
    <scope>NUCLEOTIDE SEQUENCE [LARGE SCALE GENOMIC DNA]</scope>
    <source>
        <strain evidence="9 10">K22_7</strain>
    </source>
</reference>
<dbReference type="Proteomes" id="UP000318538">
    <property type="component" value="Chromosome"/>
</dbReference>
<dbReference type="PROSITE" id="PS51007">
    <property type="entry name" value="CYTC"/>
    <property type="match status" value="2"/>
</dbReference>
<evidence type="ECO:0000259" key="8">
    <source>
        <dbReference type="PROSITE" id="PS51007"/>
    </source>
</evidence>
<evidence type="ECO:0000256" key="4">
    <source>
        <dbReference type="PROSITE-ProRule" id="PRU00433"/>
    </source>
</evidence>
<organism evidence="9 10">
    <name type="scientific">Rubripirellula lacrimiformis</name>
    <dbReference type="NCBI Taxonomy" id="1930273"/>
    <lineage>
        <taxon>Bacteria</taxon>
        <taxon>Pseudomonadati</taxon>
        <taxon>Planctomycetota</taxon>
        <taxon>Planctomycetia</taxon>
        <taxon>Pirellulales</taxon>
        <taxon>Pirellulaceae</taxon>
        <taxon>Rubripirellula</taxon>
    </lineage>
</organism>
<protein>
    <submittedName>
        <fullName evidence="9">F5/8 type C domain protein</fullName>
    </submittedName>
</protein>
<dbReference type="PROSITE" id="PS50022">
    <property type="entry name" value="FA58C_3"/>
    <property type="match status" value="1"/>
</dbReference>
<sequence length="1045" mass="115489" precursor="true">MSHHFRLLFSLSLLLSPLSALLAMGQEVSSVAPPLSPADSIATMKVAAGYTVVPVLTEPDISEPSAIAWDGNGRMYVVEMLTYMQDIDGHDQLKPTSRVSRHEDRDGDGVYETHTVFADNLVLPRMVLPLLDRVIIRETNTFDLKSYQDTDGDGVADKIEMWHEGGPRGGNLEHQPSGLIWNLDNWLYTTYSRHRYRFTGNQVVREPLPHGSGQWGLTHDDVGRIFYSTAGGENPAMDFQRPIIYGELSLPGEQADNFRECFPIDNVPDVQGGRARVREDNSLNRFSGCCGQSIYRGNAMPTDFNGDLIIPEPVGRLVRRAKVTNDDGRIVVSNAYDQTEFIAATDPNFRPVNSATGPDGCLYLVDMYRGIIQEGNWVREGSYLRGVVQEYELDKNIGRGRIFRIDHETTQRGPQPRMLDETPTELVTHLSHPNGWWRSEAQKLIVLHADQTVVPQLEQLARSGDNPLGRLHALWTLEGLDAVNPALLRDCFADPDDRVRSAVIRIAEPLMQSDRSLDAIIRQAVTDESPEVWIQTLLSITRIGHPESETITAQILSQHGDNEAITGIADQMKARIEAMRAEQEKLAQLRRRNKILADSVVRGKSIYKTLCVTCHGADGKGIASPDHSGLMVAPSLVGSPRVIGHKERLARVLLHGLMGPIDDKSYTAGLMLPMGANTDPWISDVANYIRNEWGNQGSLIESEDIARIRDQSSDRVGPWTLNELKYFDPPPLADSSNWKLTTSHNVGNAAAAVDGNPKSRWDTGTTQKPGMWFAIELPEPIRLMSLTLDSTKSNDDYPRGYTVSVSSDGKTWSEPVAKGTGDAPMLEIEIDSAAPIQHIRIDQTGTSSNKYWSIHELAIKGVSLRDPLPVALSQQLSTETASALAGEAKQKGDAVRGAKWFYNQSLSCAKCHDPISGDRLGPDLASKRDNVNDEFIVDSILDPSKSIRKEFAQMMVLTADGVALTGFFVSEDDDQYILREPAGGKLIKIPQDDIEAMKPAATSAMPAGLVNQLTDRDQFLDLVRFLIEVNDRPGRLTELKHAAGL</sequence>
<gene>
    <name evidence="9" type="ORF">K227x_03870</name>
</gene>
<dbReference type="InterPro" id="IPR000421">
    <property type="entry name" value="FA58C"/>
</dbReference>
<dbReference type="EMBL" id="CP036525">
    <property type="protein sequence ID" value="QDT02016.1"/>
    <property type="molecule type" value="Genomic_DNA"/>
</dbReference>
<dbReference type="InterPro" id="IPR009056">
    <property type="entry name" value="Cyt_c-like_dom"/>
</dbReference>
<dbReference type="InterPro" id="IPR008979">
    <property type="entry name" value="Galactose-bd-like_sf"/>
</dbReference>
<evidence type="ECO:0000256" key="5">
    <source>
        <dbReference type="SAM" id="Coils"/>
    </source>
</evidence>
<dbReference type="Gene3D" id="1.25.10.10">
    <property type="entry name" value="Leucine-rich Repeat Variant"/>
    <property type="match status" value="1"/>
</dbReference>
<dbReference type="Gene3D" id="2.60.120.260">
    <property type="entry name" value="Galactose-binding domain-like"/>
    <property type="match status" value="1"/>
</dbReference>
<evidence type="ECO:0000256" key="1">
    <source>
        <dbReference type="ARBA" id="ARBA00022617"/>
    </source>
</evidence>
<dbReference type="SUPFAM" id="SSF46626">
    <property type="entry name" value="Cytochrome c"/>
    <property type="match status" value="2"/>
</dbReference>
<evidence type="ECO:0000256" key="3">
    <source>
        <dbReference type="ARBA" id="ARBA00023004"/>
    </source>
</evidence>
<evidence type="ECO:0000256" key="2">
    <source>
        <dbReference type="ARBA" id="ARBA00022723"/>
    </source>
</evidence>
<dbReference type="PANTHER" id="PTHR33546:SF1">
    <property type="entry name" value="LARGE, MULTIFUNCTIONAL SECRETED PROTEIN"/>
    <property type="match status" value="1"/>
</dbReference>
<dbReference type="Gene3D" id="1.10.760.10">
    <property type="entry name" value="Cytochrome c-like domain"/>
    <property type="match status" value="2"/>
</dbReference>
<dbReference type="SUPFAM" id="SSF50952">
    <property type="entry name" value="Soluble quinoprotein glucose dehydrogenase"/>
    <property type="match status" value="1"/>
</dbReference>
<evidence type="ECO:0000256" key="6">
    <source>
        <dbReference type="SAM" id="SignalP"/>
    </source>
</evidence>
<feature type="coiled-coil region" evidence="5">
    <location>
        <begin position="569"/>
        <end position="599"/>
    </location>
</feature>
<dbReference type="InterPro" id="IPR036909">
    <property type="entry name" value="Cyt_c-like_dom_sf"/>
</dbReference>